<keyword evidence="1" id="KW-1133">Transmembrane helix</keyword>
<protein>
    <submittedName>
        <fullName evidence="2">AMDV2_10</fullName>
    </submittedName>
</protein>
<keyword evidence="1" id="KW-0812">Transmembrane</keyword>
<name>B3GAK9_9VIRU</name>
<evidence type="ECO:0000256" key="1">
    <source>
        <dbReference type="SAM" id="Phobius"/>
    </source>
</evidence>
<proteinExistence type="predicted"/>
<organism evidence="2">
    <name type="scientific">uncultured virus</name>
    <dbReference type="NCBI Taxonomy" id="340016"/>
    <lineage>
        <taxon>Viruses</taxon>
        <taxon>environmental samples</taxon>
    </lineage>
</organism>
<accession>B3GAK9</accession>
<feature type="transmembrane region" description="Helical" evidence="1">
    <location>
        <begin position="12"/>
        <end position="30"/>
    </location>
</feature>
<sequence length="31" mass="3955">MLLVFQDRDYYFNILILHYSFYLLIHTNFIQ</sequence>
<reference evidence="2" key="1">
    <citation type="submission" date="2008-04" db="EMBL/GenBank/DDBJ databases">
        <title>Virus population dynamics and acquired virus resistance in natural microbial communities.</title>
        <authorList>
            <person name="Andersson A.A."/>
            <person name="Banfield J.F."/>
        </authorList>
    </citation>
    <scope>NUCLEOTIDE SEQUENCE</scope>
</reference>
<dbReference type="EMBL" id="EU662141">
    <property type="protein sequence ID" value="ACD75417.1"/>
    <property type="molecule type" value="Genomic_DNA"/>
</dbReference>
<evidence type="ECO:0000313" key="2">
    <source>
        <dbReference type="EMBL" id="ACD75417.1"/>
    </source>
</evidence>
<keyword evidence="1" id="KW-0472">Membrane</keyword>